<dbReference type="AlphaFoldDB" id="A0AAV4Y961"/>
<dbReference type="GO" id="GO:0015179">
    <property type="term" value="F:L-amino acid transmembrane transporter activity"/>
    <property type="evidence" value="ECO:0007669"/>
    <property type="project" value="TreeGrafter"/>
</dbReference>
<feature type="chain" id="PRO_5043898887" evidence="2">
    <location>
        <begin position="16"/>
        <end position="175"/>
    </location>
</feature>
<dbReference type="Gene3D" id="1.20.1740.10">
    <property type="entry name" value="Amino acid/polyamine transporter I"/>
    <property type="match status" value="1"/>
</dbReference>
<protein>
    <submittedName>
        <fullName evidence="3">Uncharacterized protein</fullName>
    </submittedName>
</protein>
<dbReference type="Proteomes" id="UP001054945">
    <property type="component" value="Unassembled WGS sequence"/>
</dbReference>
<keyword evidence="4" id="KW-1185">Reference proteome</keyword>
<proteinExistence type="predicted"/>
<feature type="signal peptide" evidence="2">
    <location>
        <begin position="1"/>
        <end position="15"/>
    </location>
</feature>
<organism evidence="3 4">
    <name type="scientific">Caerostris extrusa</name>
    <name type="common">Bark spider</name>
    <name type="synonym">Caerostris bankana</name>
    <dbReference type="NCBI Taxonomy" id="172846"/>
    <lineage>
        <taxon>Eukaryota</taxon>
        <taxon>Metazoa</taxon>
        <taxon>Ecdysozoa</taxon>
        <taxon>Arthropoda</taxon>
        <taxon>Chelicerata</taxon>
        <taxon>Arachnida</taxon>
        <taxon>Araneae</taxon>
        <taxon>Araneomorphae</taxon>
        <taxon>Entelegynae</taxon>
        <taxon>Araneoidea</taxon>
        <taxon>Araneidae</taxon>
        <taxon>Caerostris</taxon>
    </lineage>
</organism>
<feature type="transmembrane region" description="Helical" evidence="1">
    <location>
        <begin position="115"/>
        <end position="135"/>
    </location>
</feature>
<gene>
    <name evidence="3" type="primary">SLC7A11</name>
    <name evidence="3" type="ORF">CEXT_605081</name>
</gene>
<sequence>MILTILACLKLPSYACDSCPAYCVQKVIFCCSQRGLFAQLSFNAQYLLLHASSKPYFHRFSFQCILSMSYLAITDVSVLMNYVGFVEALFLGVVMAGLVRLRYKQPNLERPIKVHISLPLISLFVCIFLVALPFYERPWETGIGTAVTLTGIPVYMMILFCSDKPRSYLKELQVN</sequence>
<keyword evidence="2" id="KW-0732">Signal</keyword>
<dbReference type="InterPro" id="IPR050598">
    <property type="entry name" value="AminoAcid_Transporter"/>
</dbReference>
<dbReference type="EMBL" id="BPLR01001548">
    <property type="protein sequence ID" value="GIZ03089.1"/>
    <property type="molecule type" value="Genomic_DNA"/>
</dbReference>
<evidence type="ECO:0000256" key="1">
    <source>
        <dbReference type="SAM" id="Phobius"/>
    </source>
</evidence>
<feature type="transmembrane region" description="Helical" evidence="1">
    <location>
        <begin position="141"/>
        <end position="161"/>
    </location>
</feature>
<name>A0AAV4Y961_CAEEX</name>
<feature type="transmembrane region" description="Helical" evidence="1">
    <location>
        <begin position="79"/>
        <end position="103"/>
    </location>
</feature>
<comment type="caution">
    <text evidence="3">The sequence shown here is derived from an EMBL/GenBank/DDBJ whole genome shotgun (WGS) entry which is preliminary data.</text>
</comment>
<accession>A0AAV4Y961</accession>
<keyword evidence="1" id="KW-0812">Transmembrane</keyword>
<keyword evidence="1" id="KW-0472">Membrane</keyword>
<dbReference type="PANTHER" id="PTHR11785">
    <property type="entry name" value="AMINO ACID TRANSPORTER"/>
    <property type="match status" value="1"/>
</dbReference>
<dbReference type="PANTHER" id="PTHR11785:SF528">
    <property type="entry name" value="AMINO ACID TRANSPORTER PROTEIN JHI-21"/>
    <property type="match status" value="1"/>
</dbReference>
<evidence type="ECO:0000313" key="3">
    <source>
        <dbReference type="EMBL" id="GIZ03089.1"/>
    </source>
</evidence>
<keyword evidence="1" id="KW-1133">Transmembrane helix</keyword>
<evidence type="ECO:0000313" key="4">
    <source>
        <dbReference type="Proteomes" id="UP001054945"/>
    </source>
</evidence>
<evidence type="ECO:0000256" key="2">
    <source>
        <dbReference type="SAM" id="SignalP"/>
    </source>
</evidence>
<reference evidence="3 4" key="1">
    <citation type="submission" date="2021-06" db="EMBL/GenBank/DDBJ databases">
        <title>Caerostris extrusa draft genome.</title>
        <authorList>
            <person name="Kono N."/>
            <person name="Arakawa K."/>
        </authorList>
    </citation>
    <scope>NUCLEOTIDE SEQUENCE [LARGE SCALE GENOMIC DNA]</scope>
</reference>